<name>A0ABS5KJN7_9ACTN</name>
<sequence length="206" mass="22860">MGYTLDPAEVPPHTSAKAWARFCAKTVVTTSHVIWTGALSKGYGTFHDPEFQDLDLELPSHGATVTATRWLWSAYHGPIDLDMRMMHACNLPICVRLASLEPGHQQWNIQDAANQDRLARRHGHVRVDKADIRGAEEQSRAIRFAVKQAVRAGVTDPGLLDRIVQDVMAEGDPDRLSAQAPLFRLADLPAPARQAQRRRFPQADAA</sequence>
<dbReference type="RefSeq" id="WP_212007792.1">
    <property type="nucleotide sequence ID" value="NZ_JAAFYZ010000010.1"/>
</dbReference>
<reference evidence="1 2" key="1">
    <citation type="submission" date="2020-02" db="EMBL/GenBank/DDBJ databases">
        <title>Acidophilic actinobacteria isolated from forest soil.</title>
        <authorList>
            <person name="Golinska P."/>
        </authorList>
    </citation>
    <scope>NUCLEOTIDE SEQUENCE [LARGE SCALE GENOMIC DNA]</scope>
    <source>
        <strain evidence="1 2">NL8</strain>
    </source>
</reference>
<organism evidence="1 2">
    <name type="scientific">Catenulispora pinistramenti</name>
    <dbReference type="NCBI Taxonomy" id="2705254"/>
    <lineage>
        <taxon>Bacteria</taxon>
        <taxon>Bacillati</taxon>
        <taxon>Actinomycetota</taxon>
        <taxon>Actinomycetes</taxon>
        <taxon>Catenulisporales</taxon>
        <taxon>Catenulisporaceae</taxon>
        <taxon>Catenulispora</taxon>
    </lineage>
</organism>
<evidence type="ECO:0000313" key="2">
    <source>
        <dbReference type="Proteomes" id="UP000730482"/>
    </source>
</evidence>
<accession>A0ABS5KJN7</accession>
<evidence type="ECO:0000313" key="1">
    <source>
        <dbReference type="EMBL" id="MBS2546140.1"/>
    </source>
</evidence>
<gene>
    <name evidence="1" type="ORF">KGQ19_04595</name>
</gene>
<keyword evidence="2" id="KW-1185">Reference proteome</keyword>
<proteinExistence type="predicted"/>
<dbReference type="EMBL" id="JAAFYZ010000010">
    <property type="protein sequence ID" value="MBS2546140.1"/>
    <property type="molecule type" value="Genomic_DNA"/>
</dbReference>
<comment type="caution">
    <text evidence="1">The sequence shown here is derived from an EMBL/GenBank/DDBJ whole genome shotgun (WGS) entry which is preliminary data.</text>
</comment>
<dbReference type="Proteomes" id="UP000730482">
    <property type="component" value="Unassembled WGS sequence"/>
</dbReference>
<protein>
    <submittedName>
        <fullName evidence="1">Uncharacterized protein</fullName>
    </submittedName>
</protein>